<dbReference type="PANTHER" id="PTHR34653">
    <property type="match status" value="1"/>
</dbReference>
<evidence type="ECO:0000256" key="5">
    <source>
        <dbReference type="NCBIfam" id="TIGR00205"/>
    </source>
</evidence>
<accession>A0A853EXT0</accession>
<dbReference type="Pfam" id="PF02049">
    <property type="entry name" value="FliE"/>
    <property type="match status" value="1"/>
</dbReference>
<dbReference type="GO" id="GO:0005198">
    <property type="term" value="F:structural molecule activity"/>
    <property type="evidence" value="ECO:0007669"/>
    <property type="project" value="UniProtKB-UniRule"/>
</dbReference>
<keyword evidence="6" id="KW-0282">Flagellum</keyword>
<name>A0A853EXT0_9MICO</name>
<comment type="similarity">
    <text evidence="2 4">Belongs to the FliE family.</text>
</comment>
<evidence type="ECO:0000256" key="1">
    <source>
        <dbReference type="ARBA" id="ARBA00004117"/>
    </source>
</evidence>
<sequence length="113" mass="11415">MSIPAIEGISLSGAGGVSPTGYLSGPDVIGVPSTSGTAETSNAFGNVLTGAVSNLQSLQDTSNALAVKAVTGDLDDIHDYTIASTEAKVTLELTAAVRNKAVEAFSEIMRMQA</sequence>
<evidence type="ECO:0000313" key="7">
    <source>
        <dbReference type="Proteomes" id="UP000561011"/>
    </source>
</evidence>
<dbReference type="PANTHER" id="PTHR34653:SF1">
    <property type="entry name" value="FLAGELLAR HOOK-BASAL BODY COMPLEX PROTEIN FLIE"/>
    <property type="match status" value="1"/>
</dbReference>
<keyword evidence="3 4" id="KW-0975">Bacterial flagellum</keyword>
<dbReference type="PRINTS" id="PR01006">
    <property type="entry name" value="FLGHOOKFLIE"/>
</dbReference>
<comment type="caution">
    <text evidence="6">The sequence shown here is derived from an EMBL/GenBank/DDBJ whole genome shotgun (WGS) entry which is preliminary data.</text>
</comment>
<dbReference type="NCBIfam" id="TIGR00205">
    <property type="entry name" value="fliE"/>
    <property type="match status" value="1"/>
</dbReference>
<dbReference type="GO" id="GO:0003774">
    <property type="term" value="F:cytoskeletal motor activity"/>
    <property type="evidence" value="ECO:0007669"/>
    <property type="project" value="InterPro"/>
</dbReference>
<keyword evidence="6" id="KW-0966">Cell projection</keyword>
<dbReference type="HAMAP" id="MF_00724">
    <property type="entry name" value="FliE"/>
    <property type="match status" value="1"/>
</dbReference>
<protein>
    <recommendedName>
        <fullName evidence="4 5">Flagellar hook-basal body complex protein FliE</fullName>
    </recommendedName>
</protein>
<dbReference type="RefSeq" id="WP_056128260.1">
    <property type="nucleotide sequence ID" value="NZ_JACBYE010000039.1"/>
</dbReference>
<reference evidence="6 7" key="1">
    <citation type="submission" date="2020-07" db="EMBL/GenBank/DDBJ databases">
        <title>MOT database genomes.</title>
        <authorList>
            <person name="Joseph S."/>
            <person name="Aduse-Opoku J."/>
            <person name="Hashim A."/>
            <person name="Wade W."/>
            <person name="Curtis M."/>
        </authorList>
    </citation>
    <scope>NUCLEOTIDE SEQUENCE [LARGE SCALE GENOMIC DNA]</scope>
    <source>
        <strain evidence="6 7">DSM 100099</strain>
    </source>
</reference>
<keyword evidence="6" id="KW-0969">Cilium</keyword>
<dbReference type="InterPro" id="IPR001624">
    <property type="entry name" value="FliE"/>
</dbReference>
<dbReference type="GO" id="GO:0071973">
    <property type="term" value="P:bacterial-type flagellum-dependent cell motility"/>
    <property type="evidence" value="ECO:0007669"/>
    <property type="project" value="InterPro"/>
</dbReference>
<evidence type="ECO:0000256" key="2">
    <source>
        <dbReference type="ARBA" id="ARBA00009272"/>
    </source>
</evidence>
<organism evidence="6 7">
    <name type="scientific">Sanguibacter inulinus</name>
    <dbReference type="NCBI Taxonomy" id="60922"/>
    <lineage>
        <taxon>Bacteria</taxon>
        <taxon>Bacillati</taxon>
        <taxon>Actinomycetota</taxon>
        <taxon>Actinomycetes</taxon>
        <taxon>Micrococcales</taxon>
        <taxon>Sanguibacteraceae</taxon>
        <taxon>Sanguibacter</taxon>
    </lineage>
</organism>
<evidence type="ECO:0000256" key="4">
    <source>
        <dbReference type="HAMAP-Rule" id="MF_00724"/>
    </source>
</evidence>
<proteinExistence type="inferred from homology"/>
<keyword evidence="7" id="KW-1185">Reference proteome</keyword>
<dbReference type="GO" id="GO:0009425">
    <property type="term" value="C:bacterial-type flagellum basal body"/>
    <property type="evidence" value="ECO:0007669"/>
    <property type="project" value="UniProtKB-SubCell"/>
</dbReference>
<evidence type="ECO:0000313" key="6">
    <source>
        <dbReference type="EMBL" id="NYS94644.1"/>
    </source>
</evidence>
<dbReference type="AlphaFoldDB" id="A0A853EXT0"/>
<comment type="subcellular location">
    <subcellularLocation>
        <location evidence="1 4">Bacterial flagellum basal body</location>
    </subcellularLocation>
</comment>
<dbReference type="Proteomes" id="UP000561011">
    <property type="component" value="Unassembled WGS sequence"/>
</dbReference>
<gene>
    <name evidence="4 6" type="primary">fliE</name>
    <name evidence="6" type="ORF">HZZ10_14075</name>
</gene>
<evidence type="ECO:0000256" key="3">
    <source>
        <dbReference type="ARBA" id="ARBA00023143"/>
    </source>
</evidence>
<dbReference type="EMBL" id="JACBYE010000039">
    <property type="protein sequence ID" value="NYS94644.1"/>
    <property type="molecule type" value="Genomic_DNA"/>
</dbReference>